<accession>S3C8S5</accession>
<dbReference type="GO" id="GO:0000422">
    <property type="term" value="P:autophagy of mitochondrion"/>
    <property type="evidence" value="ECO:0007669"/>
    <property type="project" value="TreeGrafter"/>
</dbReference>
<name>S3C8S5_OPHP1</name>
<dbReference type="VEuPathDB" id="FungiDB:F503_07008"/>
<feature type="coiled-coil region" evidence="8">
    <location>
        <begin position="897"/>
        <end position="994"/>
    </location>
</feature>
<feature type="coiled-coil region" evidence="8">
    <location>
        <begin position="566"/>
        <end position="600"/>
    </location>
</feature>
<keyword evidence="7" id="KW-0472">Membrane</keyword>
<dbReference type="GO" id="GO:0000045">
    <property type="term" value="P:autophagosome assembly"/>
    <property type="evidence" value="ECO:0007669"/>
    <property type="project" value="UniProtKB-UniRule"/>
</dbReference>
<dbReference type="EMBL" id="KE148147">
    <property type="protein sequence ID" value="EPE09232.1"/>
    <property type="molecule type" value="Genomic_DNA"/>
</dbReference>
<sequence length="1518" mass="166515">MANEVLIAHTGQRLHVDFSKLLSLDDFRSFVSRQTSIPAECIIALTPQGKPLRLAAFQTEKELYVYDARTTQADAAGSAATANLEIPLPKRYVASNPPNDLRDQRSLAAWQELFHARQKWATAIADDCTSKAAAAQERYSEMDAMMRCLDAAVANLEAVVKSTDTKYNDIKKWTNSAQADYGQLVDQWGQYLELARSVSISPAILRFMTGVEGATNGSASKGKPARHQQPTLEDLLDLETARKAGKLAPGALRRFASRITELDRSAPQLFQGCEEVMQGFERAVDRSALSHEGESAQLLQDIKAVANKIETDYQTTLNYSESPRDVLHASKIAATHTERLLPSIKNRAVEMDEMMRYATQSRNVLALETVDFMRTITDLTTLSSEIKAQIAAISNNEEDMAHFDYLRLVQQIPYVYASFVSEAIKRRGWLDKVKADSSTLANEMALFHEEEVKRRKKWQKSVGNLAYGPPSSTSDEHRVAGLEVNLLGEEAEWPVVTRKELEDLYDVLQRQSVDTSLINDIGKMIADLNAPTKQQSKRIKAFKNGSVHEAALGRSGLMIRGDDDVLRSLQDDKSKVENKLKTAESRVRRLEDLLHRQSQASRASLGGVFQSIPSGHDSTASVKPGTPRLQHDRRISLDAGAGSGLASAAASSTAADHMRLAQRLQQLETELAAEKARSSTFEKDLQARTAEKTEILGRMDETNSTKKDLLENLEALKKEFTEERKSLEDEIRRLQARLEDTEDEMEHFGESRENEKATYDEKMRSLQDELEHLTKEYRDESLKTLGQVEFLRKETRLQREHNDSLEKQLQASQDEAQAATKHVQASKDTEEMLIRGFRDIFRQLAADEAASDDKAKSKAKPSPSSPSPPSDLSDLVETVQNTLADALSRMQTTASDMAIVKADLERAEAAAHGLREELAASKDAMASEEQAARHLREKLTEEKARITTLEAELAESRAGLSSLRGKISDGETGSESLRKRLEEEEKKVVGLTDEVSAKQSHLGSIEEELRLFRDKHQAAQSTLSSLAARFDARTLRCKDLSQRLYTQNDRLVRLLERLGYAVTRDGEASMVIQKIPRAERSTIISGEGGASLLMRRPSAMLPPAAPAAPATPATPGAAPEYPTPGSPAGASSDKSADVELLYWMNSADGEAETAKYAEYMAALGSFDIDAVSETVYRRVKEVEHIARKLQRDVRSYRDKAHALQKDAHDKIAFRHFKEGDLALFLPTRNQTSGAWAAFNIGFPHYFLREQEAHRLQNREWLVARISRVQEKVVDLSKSLQQPPPPLSTADNNSATTTINSDNPFDLSDGLRWYLIDAQEDKPGAPSTPGLGKSTVAANNVEAVADIHTHARTPSASSTVARGLGLINNSGGGKDKGGIGGVSKTLSRSLESRRSSTSSTTRKAAVGPLSGAGHAVGHLRGSSTAPTTSEASSLRAVTTATPDKDPASASSTTTPEPAAPAASASSSAPASQPAATSELHPSGLRRDHSAVSETPSKKSIVWDSLWAVDYASESSKPAK</sequence>
<dbReference type="PANTHER" id="PTHR13222">
    <property type="entry name" value="RB1-INDUCIBLE COILED-COIL"/>
    <property type="match status" value="1"/>
</dbReference>
<evidence type="ECO:0000313" key="12">
    <source>
        <dbReference type="EMBL" id="EPE09232.1"/>
    </source>
</evidence>
<dbReference type="Pfam" id="PF10377">
    <property type="entry name" value="ATG11"/>
    <property type="match status" value="1"/>
</dbReference>
<dbReference type="GO" id="GO:0005774">
    <property type="term" value="C:vacuolar membrane"/>
    <property type="evidence" value="ECO:0007669"/>
    <property type="project" value="UniProtKB-SubCell"/>
</dbReference>
<evidence type="ECO:0000256" key="5">
    <source>
        <dbReference type="ARBA" id="ARBA00023006"/>
    </source>
</evidence>
<gene>
    <name evidence="12" type="ORF">F503_07008</name>
</gene>
<dbReference type="InterPro" id="IPR019460">
    <property type="entry name" value="Atg11_C"/>
</dbReference>
<feature type="compositionally biased region" description="Low complexity" evidence="9">
    <location>
        <begin position="1103"/>
        <end position="1120"/>
    </location>
</feature>
<dbReference type="GO" id="GO:0019901">
    <property type="term" value="F:protein kinase binding"/>
    <property type="evidence" value="ECO:0007669"/>
    <property type="project" value="TreeGrafter"/>
</dbReference>
<feature type="region of interest" description="Disordered" evidence="9">
    <location>
        <begin position="1276"/>
        <end position="1303"/>
    </location>
</feature>
<organism evidence="12 13">
    <name type="scientific">Ophiostoma piceae (strain UAMH 11346)</name>
    <name type="common">Sap stain fungus</name>
    <dbReference type="NCBI Taxonomy" id="1262450"/>
    <lineage>
        <taxon>Eukaryota</taxon>
        <taxon>Fungi</taxon>
        <taxon>Dikarya</taxon>
        <taxon>Ascomycota</taxon>
        <taxon>Pezizomycotina</taxon>
        <taxon>Sordariomycetes</taxon>
        <taxon>Sordariomycetidae</taxon>
        <taxon>Ophiostomatales</taxon>
        <taxon>Ophiostomataceae</taxon>
        <taxon>Ophiostoma</taxon>
    </lineage>
</organism>
<feature type="region of interest" description="Disordered" evidence="9">
    <location>
        <begin position="1366"/>
        <end position="1497"/>
    </location>
</feature>
<evidence type="ECO:0000256" key="3">
    <source>
        <dbReference type="ARBA" id="ARBA00022448"/>
    </source>
</evidence>
<evidence type="ECO:0000256" key="2">
    <source>
        <dbReference type="ARBA" id="ARBA00013804"/>
    </source>
</evidence>
<keyword evidence="5 7" id="KW-0072">Autophagy</keyword>
<dbReference type="GO" id="GO:0034517">
    <property type="term" value="P:ribophagy"/>
    <property type="evidence" value="ECO:0007669"/>
    <property type="project" value="TreeGrafter"/>
</dbReference>
<feature type="compositionally biased region" description="Low complexity" evidence="9">
    <location>
        <begin position="1421"/>
        <end position="1432"/>
    </location>
</feature>
<comment type="subunit">
    <text evidence="7">Homodimer.</text>
</comment>
<dbReference type="GO" id="GO:0060090">
    <property type="term" value="F:molecular adaptor activity"/>
    <property type="evidence" value="ECO:0007669"/>
    <property type="project" value="TreeGrafter"/>
</dbReference>
<evidence type="ECO:0000259" key="11">
    <source>
        <dbReference type="Pfam" id="PF10377"/>
    </source>
</evidence>
<protein>
    <recommendedName>
        <fullName evidence="2 7">Autophagy-related protein 11</fullName>
    </recommendedName>
</protein>
<dbReference type="HOGENOM" id="CLU_002803_1_0_1"/>
<reference evidence="12 13" key="1">
    <citation type="journal article" date="2013" name="BMC Genomics">
        <title>The genome and transcriptome of the pine saprophyte Ophiostoma piceae, and a comparison with the bark beetle-associated pine pathogen Grosmannia clavigera.</title>
        <authorList>
            <person name="Haridas S."/>
            <person name="Wang Y."/>
            <person name="Lim L."/>
            <person name="Massoumi Alamouti S."/>
            <person name="Jackman S."/>
            <person name="Docking R."/>
            <person name="Robertson G."/>
            <person name="Birol I."/>
            <person name="Bohlmann J."/>
            <person name="Breuil C."/>
        </authorList>
    </citation>
    <scope>NUCLEOTIDE SEQUENCE [LARGE SCALE GENOMIC DNA]</scope>
    <source>
        <strain evidence="12 13">UAMH 11346</strain>
    </source>
</reference>
<evidence type="ECO:0000256" key="6">
    <source>
        <dbReference type="ARBA" id="ARBA00023054"/>
    </source>
</evidence>
<feature type="domain" description="Autophagy-related protein 11 C-terminal" evidence="11">
    <location>
        <begin position="1173"/>
        <end position="1319"/>
    </location>
</feature>
<feature type="region of interest" description="Disordered" evidence="9">
    <location>
        <begin position="1103"/>
        <end position="1133"/>
    </location>
</feature>
<keyword evidence="3 7" id="KW-0813">Transport</keyword>
<evidence type="ECO:0000256" key="4">
    <source>
        <dbReference type="ARBA" id="ARBA00022927"/>
    </source>
</evidence>
<dbReference type="Pfam" id="PF04108">
    <property type="entry name" value="ATG17_like"/>
    <property type="match status" value="1"/>
</dbReference>
<dbReference type="OMA" id="GLRWYLI"/>
<feature type="region of interest" description="Disordered" evidence="9">
    <location>
        <begin position="848"/>
        <end position="874"/>
    </location>
</feature>
<comment type="similarity">
    <text evidence="1 7">Belongs to the ATG11 family.</text>
</comment>
<evidence type="ECO:0000259" key="10">
    <source>
        <dbReference type="Pfam" id="PF04108"/>
    </source>
</evidence>
<dbReference type="GO" id="GO:0034727">
    <property type="term" value="P:piecemeal microautophagy of the nucleus"/>
    <property type="evidence" value="ECO:0007669"/>
    <property type="project" value="TreeGrafter"/>
</dbReference>
<keyword evidence="6 8" id="KW-0175">Coiled coil</keyword>
<feature type="compositionally biased region" description="Low complexity" evidence="9">
    <location>
        <begin position="1382"/>
        <end position="1402"/>
    </location>
</feature>
<evidence type="ECO:0000256" key="1">
    <source>
        <dbReference type="ARBA" id="ARBA00009729"/>
    </source>
</evidence>
<dbReference type="OrthoDB" id="447953at2759"/>
<dbReference type="GO" id="GO:1990316">
    <property type="term" value="C:Atg1/ULK1 kinase complex"/>
    <property type="evidence" value="ECO:0007669"/>
    <property type="project" value="TreeGrafter"/>
</dbReference>
<evidence type="ECO:0000256" key="8">
    <source>
        <dbReference type="SAM" id="Coils"/>
    </source>
</evidence>
<dbReference type="eggNOG" id="ENOG502QVZE">
    <property type="taxonomic scope" value="Eukaryota"/>
</dbReference>
<dbReference type="GO" id="GO:1903599">
    <property type="term" value="P:positive regulation of autophagy of mitochondrion"/>
    <property type="evidence" value="ECO:0007669"/>
    <property type="project" value="UniProtKB-UniRule"/>
</dbReference>
<keyword evidence="4 7" id="KW-0653">Protein transport</keyword>
<evidence type="ECO:0000256" key="7">
    <source>
        <dbReference type="RuleBase" id="RU367075"/>
    </source>
</evidence>
<comment type="subcellular location">
    <subcellularLocation>
        <location evidence="7">Preautophagosomal structure membrane</location>
        <topology evidence="7">Peripheral membrane protein</topology>
    </subcellularLocation>
    <subcellularLocation>
        <location evidence="7">Vacuole membrane</location>
        <topology evidence="7">Peripheral membrane protein</topology>
    </subcellularLocation>
    <text evidence="7">During pexophagy, accumulates in the vacuolar membrane region, where the peroxisomes contact the vacuole.</text>
</comment>
<proteinExistence type="inferred from homology"/>
<feature type="compositionally biased region" description="Polar residues" evidence="9">
    <location>
        <begin position="611"/>
        <end position="621"/>
    </location>
</feature>
<dbReference type="GO" id="GO:0015031">
    <property type="term" value="P:protein transport"/>
    <property type="evidence" value="ECO:0007669"/>
    <property type="project" value="UniProtKB-KW"/>
</dbReference>
<dbReference type="PANTHER" id="PTHR13222:SF1">
    <property type="entry name" value="RB1-INDUCIBLE COILED-COIL PROTEIN 1"/>
    <property type="match status" value="1"/>
</dbReference>
<feature type="coiled-coil region" evidence="8">
    <location>
        <begin position="1179"/>
        <end position="1206"/>
    </location>
</feature>
<keyword evidence="13" id="KW-1185">Reference proteome</keyword>
<dbReference type="InterPro" id="IPR045326">
    <property type="entry name" value="ATG17-like_dom"/>
</dbReference>
<dbReference type="Proteomes" id="UP000016923">
    <property type="component" value="Unassembled WGS sequence"/>
</dbReference>
<dbReference type="GO" id="GO:0034045">
    <property type="term" value="C:phagophore assembly site membrane"/>
    <property type="evidence" value="ECO:0007669"/>
    <property type="project" value="UniProtKB-SubCell"/>
</dbReference>
<comment type="function">
    <text evidence="7">Involved in cytoplasm to vacuole transport (Cvt), pexophagy, mitophagy and nucleophagy. Recruits mitochondria for their selective degradation via autophagy (mitophagy) during starvation. Works as scaffold proteins that recruit ATG proteins to the pre-autophagosome (PAS), the site of vesicle/autophagosome formation. Required for the Cvt vesicles completion.</text>
</comment>
<dbReference type="Gene3D" id="1.10.287.1490">
    <property type="match status" value="1"/>
</dbReference>
<feature type="compositionally biased region" description="Low complexity" evidence="9">
    <location>
        <begin position="1446"/>
        <end position="1476"/>
    </location>
</feature>
<keyword evidence="7" id="KW-0926">Vacuole</keyword>
<dbReference type="GO" id="GO:0061709">
    <property type="term" value="P:reticulophagy"/>
    <property type="evidence" value="ECO:0007669"/>
    <property type="project" value="TreeGrafter"/>
</dbReference>
<feature type="region of interest" description="Disordered" evidence="9">
    <location>
        <begin position="604"/>
        <end position="628"/>
    </location>
</feature>
<feature type="domain" description="Autophagy protein ATG17-like" evidence="10">
    <location>
        <begin position="109"/>
        <end position="465"/>
    </location>
</feature>
<evidence type="ECO:0000256" key="9">
    <source>
        <dbReference type="SAM" id="MobiDB-lite"/>
    </source>
</evidence>
<dbReference type="InterPro" id="IPR040040">
    <property type="entry name" value="ATG11"/>
</dbReference>
<feature type="region of interest" description="Disordered" evidence="9">
    <location>
        <begin position="799"/>
        <end position="827"/>
    </location>
</feature>
<dbReference type="STRING" id="1262450.S3C8S5"/>
<feature type="compositionally biased region" description="Polar residues" evidence="9">
    <location>
        <begin position="1288"/>
        <end position="1302"/>
    </location>
</feature>
<evidence type="ECO:0000313" key="13">
    <source>
        <dbReference type="Proteomes" id="UP000016923"/>
    </source>
</evidence>